<reference evidence="2" key="1">
    <citation type="journal article" date="2020" name="MBio">
        <title>Horizontal gene transfer to a defensive symbiont with a reduced genome amongst a multipartite beetle microbiome.</title>
        <authorList>
            <person name="Waterworth S.C."/>
            <person name="Florez L.V."/>
            <person name="Rees E.R."/>
            <person name="Hertweck C."/>
            <person name="Kaltenpoth M."/>
            <person name="Kwan J.C."/>
        </authorList>
    </citation>
    <scope>NUCLEOTIDE SEQUENCE [LARGE SCALE GENOMIC DNA]</scope>
</reference>
<accession>A0A7V8FW14</accession>
<evidence type="ECO:0000313" key="2">
    <source>
        <dbReference type="Proteomes" id="UP000462435"/>
    </source>
</evidence>
<organism evidence="1 2">
    <name type="scientific">Herbaspirillum frisingense</name>
    <dbReference type="NCBI Taxonomy" id="92645"/>
    <lineage>
        <taxon>Bacteria</taxon>
        <taxon>Pseudomonadati</taxon>
        <taxon>Pseudomonadota</taxon>
        <taxon>Betaproteobacteria</taxon>
        <taxon>Burkholderiales</taxon>
        <taxon>Oxalobacteraceae</taxon>
        <taxon>Herbaspirillum</taxon>
    </lineage>
</organism>
<dbReference type="EMBL" id="WNDX01000072">
    <property type="protein sequence ID" value="KAF1042860.1"/>
    <property type="molecule type" value="Genomic_DNA"/>
</dbReference>
<dbReference type="AlphaFoldDB" id="A0A7V8FW14"/>
<dbReference type="Proteomes" id="UP000462435">
    <property type="component" value="Unassembled WGS sequence"/>
</dbReference>
<comment type="caution">
    <text evidence="1">The sequence shown here is derived from an EMBL/GenBank/DDBJ whole genome shotgun (WGS) entry which is preliminary data.</text>
</comment>
<protein>
    <submittedName>
        <fullName evidence="1">Uncharacterized protein</fullName>
    </submittedName>
</protein>
<name>A0A7V8FW14_9BURK</name>
<gene>
    <name evidence="1" type="ORF">GAK35_02481</name>
</gene>
<evidence type="ECO:0000313" key="1">
    <source>
        <dbReference type="EMBL" id="KAF1042860.1"/>
    </source>
</evidence>
<sequence length="138" mass="14876">MQSSDIPGETMRSFGSAMRSHRRPALAGLVLVAIAALAGCATDAPVAHYPVHGTVVRIIDAGSRPAQLAPCLASRVGQMEEGRRFAVIRYRHWASHFTSTVYAEIPDGVTLHAQQDLEIEPARCSRDQLAVIVDNTGE</sequence>
<proteinExistence type="predicted"/>